<feature type="chain" id="PRO_5018241507" evidence="1">
    <location>
        <begin position="19"/>
        <end position="172"/>
    </location>
</feature>
<feature type="signal peptide" evidence="1">
    <location>
        <begin position="1"/>
        <end position="18"/>
    </location>
</feature>
<sequence>MKTLIFSLLLLVTNLTFAQKVNFKILKDKTEVDKQGFVTLYAEVINKSTNDITILKPSTDFNQKWRYYTSEMDCEIRSPWFAMETKKINYNDSDLLLIAAKSKLIIKVNGRLNTNSLSCQSDQFEVKLKYDISELIEDDKKDRLTFDEKSILEKLTSIKIESKKTKIKMDKK</sequence>
<dbReference type="RefSeq" id="WP_121926515.1">
    <property type="nucleotide sequence ID" value="NZ_CBCSGA010000011.1"/>
</dbReference>
<accession>A0A3L9ZMC3</accession>
<protein>
    <submittedName>
        <fullName evidence="2">Uncharacterized protein</fullName>
    </submittedName>
</protein>
<organism evidence="2 3">
    <name type="scientific">Flavobacterium weaverense</name>
    <dbReference type="NCBI Taxonomy" id="271156"/>
    <lineage>
        <taxon>Bacteria</taxon>
        <taxon>Pseudomonadati</taxon>
        <taxon>Bacteroidota</taxon>
        <taxon>Flavobacteriia</taxon>
        <taxon>Flavobacteriales</taxon>
        <taxon>Flavobacteriaceae</taxon>
        <taxon>Flavobacterium</taxon>
    </lineage>
</organism>
<keyword evidence="1" id="KW-0732">Signal</keyword>
<dbReference type="EMBL" id="REFH01000013">
    <property type="protein sequence ID" value="RMA72559.1"/>
    <property type="molecule type" value="Genomic_DNA"/>
</dbReference>
<name>A0A3L9ZMC3_9FLAO</name>
<gene>
    <name evidence="2" type="ORF">BC961_2962</name>
</gene>
<dbReference type="Proteomes" id="UP000280368">
    <property type="component" value="Unassembled WGS sequence"/>
</dbReference>
<dbReference type="AlphaFoldDB" id="A0A3L9ZMC3"/>
<reference evidence="2 3" key="1">
    <citation type="submission" date="2018-10" db="EMBL/GenBank/DDBJ databases">
        <title>Genomic Encyclopedia of Archaeal and Bacterial Type Strains, Phase II (KMG-II): from individual species to whole genera.</title>
        <authorList>
            <person name="Goeker M."/>
        </authorList>
    </citation>
    <scope>NUCLEOTIDE SEQUENCE [LARGE SCALE GENOMIC DNA]</scope>
    <source>
        <strain evidence="2 3">DSM 19727</strain>
    </source>
</reference>
<evidence type="ECO:0000313" key="2">
    <source>
        <dbReference type="EMBL" id="RMA72559.1"/>
    </source>
</evidence>
<evidence type="ECO:0000313" key="3">
    <source>
        <dbReference type="Proteomes" id="UP000280368"/>
    </source>
</evidence>
<evidence type="ECO:0000256" key="1">
    <source>
        <dbReference type="SAM" id="SignalP"/>
    </source>
</evidence>
<keyword evidence="3" id="KW-1185">Reference proteome</keyword>
<proteinExistence type="predicted"/>
<comment type="caution">
    <text evidence="2">The sequence shown here is derived from an EMBL/GenBank/DDBJ whole genome shotgun (WGS) entry which is preliminary data.</text>
</comment>
<dbReference type="OrthoDB" id="1494686at2"/>